<organism evidence="1 2">
    <name type="scientific">candidate division WWE3 bacterium RIFCSPLOWO2_01_FULL_41_18</name>
    <dbReference type="NCBI Taxonomy" id="1802625"/>
    <lineage>
        <taxon>Bacteria</taxon>
        <taxon>Katanobacteria</taxon>
    </lineage>
</organism>
<sequence length="289" mass="34093">MEEALNPIRNSILKTLAYRNVFSYPLTFHQLYTYVISESGFSFEEFKEALRNLLTEKIIFYEDGFFHLGSAVIEDRKRREEDSRKLLLKAQKISRILGANPFVKLIAVTGAVAAGNAVENDDIDVMVITTKDRLWLGRFFTVLMLKALNLYRTDKDAGGKICPNIFIDEENLEWGYAKNVYIAHEILLMQPVFDRGGYYFRFLNANRWSFEFLPHVKVKAKDEEFKSPERFFNFLITFEYLLMKLQLWYMQKRITNEITTDRLIHFRRDDHSSWILTSYEEGLKRLGVD</sequence>
<gene>
    <name evidence="1" type="ORF">A3A78_02585</name>
</gene>
<evidence type="ECO:0000313" key="1">
    <source>
        <dbReference type="EMBL" id="OGC55901.1"/>
    </source>
</evidence>
<dbReference type="AlphaFoldDB" id="A0A1F4VF63"/>
<evidence type="ECO:0000313" key="2">
    <source>
        <dbReference type="Proteomes" id="UP000176504"/>
    </source>
</evidence>
<evidence type="ECO:0008006" key="3">
    <source>
        <dbReference type="Google" id="ProtNLM"/>
    </source>
</evidence>
<proteinExistence type="predicted"/>
<accession>A0A1F4VF63</accession>
<name>A0A1F4VF63_UNCKA</name>
<protein>
    <recommendedName>
        <fullName evidence="3">Polymerase nucleotidyl transferase domain-containing protein</fullName>
    </recommendedName>
</protein>
<dbReference type="EMBL" id="MEVI01000001">
    <property type="protein sequence ID" value="OGC55901.1"/>
    <property type="molecule type" value="Genomic_DNA"/>
</dbReference>
<dbReference type="Proteomes" id="UP000176504">
    <property type="component" value="Unassembled WGS sequence"/>
</dbReference>
<comment type="caution">
    <text evidence="1">The sequence shown here is derived from an EMBL/GenBank/DDBJ whole genome shotgun (WGS) entry which is preliminary data.</text>
</comment>
<reference evidence="1 2" key="1">
    <citation type="journal article" date="2016" name="Nat. Commun.">
        <title>Thousands of microbial genomes shed light on interconnected biogeochemical processes in an aquifer system.</title>
        <authorList>
            <person name="Anantharaman K."/>
            <person name="Brown C.T."/>
            <person name="Hug L.A."/>
            <person name="Sharon I."/>
            <person name="Castelle C.J."/>
            <person name="Probst A.J."/>
            <person name="Thomas B.C."/>
            <person name="Singh A."/>
            <person name="Wilkins M.J."/>
            <person name="Karaoz U."/>
            <person name="Brodie E.L."/>
            <person name="Williams K.H."/>
            <person name="Hubbard S.S."/>
            <person name="Banfield J.F."/>
        </authorList>
    </citation>
    <scope>NUCLEOTIDE SEQUENCE [LARGE SCALE GENOMIC DNA]</scope>
</reference>